<accession>R7V173</accession>
<evidence type="ECO:0008006" key="4">
    <source>
        <dbReference type="Google" id="ProtNLM"/>
    </source>
</evidence>
<evidence type="ECO:0000313" key="2">
    <source>
        <dbReference type="EnsemblMetazoa" id="CapteP117503"/>
    </source>
</evidence>
<dbReference type="HOGENOM" id="CLU_109291_1_2_1"/>
<dbReference type="EMBL" id="KB296100">
    <property type="protein sequence ID" value="ELU12284.1"/>
    <property type="molecule type" value="Genomic_DNA"/>
</dbReference>
<sequence>MTTFSGKHPAPPEGTIQNQPFWPEMDLREFSVNFRVPNDLTVDTTREHLIQAMTDINLRLSEFKKENLAAGYDHLMEIPADEIAGESILMILYRRAVSCRAKASICRDYPTIDRREPAENQAKSAPETEAVYLRFADEAIRQMLNETDITVELL</sequence>
<dbReference type="EMBL" id="AMQN01019681">
    <property type="status" value="NOT_ANNOTATED_CDS"/>
    <property type="molecule type" value="Genomic_DNA"/>
</dbReference>
<name>R7V173_CAPTE</name>
<dbReference type="Pfam" id="PF05926">
    <property type="entry name" value="Phage_GPL"/>
    <property type="match status" value="1"/>
</dbReference>
<reference evidence="3" key="1">
    <citation type="submission" date="2012-12" db="EMBL/GenBank/DDBJ databases">
        <authorList>
            <person name="Hellsten U."/>
            <person name="Grimwood J."/>
            <person name="Chapman J.A."/>
            <person name="Shapiro H."/>
            <person name="Aerts A."/>
            <person name="Otillar R.P."/>
            <person name="Terry A.Y."/>
            <person name="Boore J.L."/>
            <person name="Simakov O."/>
            <person name="Marletaz F."/>
            <person name="Cho S.-J."/>
            <person name="Edsinger-Gonzales E."/>
            <person name="Havlak P."/>
            <person name="Kuo D.-H."/>
            <person name="Larsson T."/>
            <person name="Lv J."/>
            <person name="Arendt D."/>
            <person name="Savage R."/>
            <person name="Osoegawa K."/>
            <person name="de Jong P."/>
            <person name="Lindberg D.R."/>
            <person name="Seaver E.C."/>
            <person name="Weisblat D.A."/>
            <person name="Putnam N.H."/>
            <person name="Grigoriev I.V."/>
            <person name="Rokhsar D.S."/>
        </authorList>
    </citation>
    <scope>NUCLEOTIDE SEQUENCE</scope>
    <source>
        <strain evidence="3">I ESC-2004</strain>
    </source>
</reference>
<dbReference type="EnsemblMetazoa" id="CapteT117503">
    <property type="protein sequence ID" value="CapteP117503"/>
    <property type="gene ID" value="CapteG117503"/>
</dbReference>
<organism evidence="1">
    <name type="scientific">Capitella teleta</name>
    <name type="common">Polychaete worm</name>
    <dbReference type="NCBI Taxonomy" id="283909"/>
    <lineage>
        <taxon>Eukaryota</taxon>
        <taxon>Metazoa</taxon>
        <taxon>Spiralia</taxon>
        <taxon>Lophotrochozoa</taxon>
        <taxon>Annelida</taxon>
        <taxon>Polychaeta</taxon>
        <taxon>Sedentaria</taxon>
        <taxon>Scolecida</taxon>
        <taxon>Capitellidae</taxon>
        <taxon>Capitella</taxon>
    </lineage>
</organism>
<reference evidence="2" key="3">
    <citation type="submission" date="2015-06" db="UniProtKB">
        <authorList>
            <consortium name="EnsemblMetazoa"/>
        </authorList>
    </citation>
    <scope>IDENTIFICATION</scope>
</reference>
<proteinExistence type="predicted"/>
<dbReference type="InterPro" id="IPR009225">
    <property type="entry name" value="Phage_head_completion_GpL"/>
</dbReference>
<evidence type="ECO:0000313" key="1">
    <source>
        <dbReference type="EMBL" id="ELU12284.1"/>
    </source>
</evidence>
<reference evidence="1 3" key="2">
    <citation type="journal article" date="2013" name="Nature">
        <title>Insights into bilaterian evolution from three spiralian genomes.</title>
        <authorList>
            <person name="Simakov O."/>
            <person name="Marletaz F."/>
            <person name="Cho S.J."/>
            <person name="Edsinger-Gonzales E."/>
            <person name="Havlak P."/>
            <person name="Hellsten U."/>
            <person name="Kuo D.H."/>
            <person name="Larsson T."/>
            <person name="Lv J."/>
            <person name="Arendt D."/>
            <person name="Savage R."/>
            <person name="Osoegawa K."/>
            <person name="de Jong P."/>
            <person name="Grimwood J."/>
            <person name="Chapman J.A."/>
            <person name="Shapiro H."/>
            <person name="Aerts A."/>
            <person name="Otillar R.P."/>
            <person name="Terry A.Y."/>
            <person name="Boore J.L."/>
            <person name="Grigoriev I.V."/>
            <person name="Lindberg D.R."/>
            <person name="Seaver E.C."/>
            <person name="Weisblat D.A."/>
            <person name="Putnam N.H."/>
            <person name="Rokhsar D.S."/>
        </authorList>
    </citation>
    <scope>NUCLEOTIDE SEQUENCE</scope>
    <source>
        <strain evidence="1 3">I ESC-2004</strain>
    </source>
</reference>
<dbReference type="Proteomes" id="UP000014760">
    <property type="component" value="Unassembled WGS sequence"/>
</dbReference>
<protein>
    <recommendedName>
        <fullName evidence="4">Head completion/stabilization protein</fullName>
    </recommendedName>
</protein>
<keyword evidence="3" id="KW-1185">Reference proteome</keyword>
<gene>
    <name evidence="1" type="ORF">CAPTEDRAFT_117503</name>
</gene>
<dbReference type="AlphaFoldDB" id="R7V173"/>
<dbReference type="OMA" id="MRWSVAR"/>
<evidence type="ECO:0000313" key="3">
    <source>
        <dbReference type="Proteomes" id="UP000014760"/>
    </source>
</evidence>